<proteinExistence type="predicted"/>
<accession>A0A4D6NR67</accession>
<dbReference type="Proteomes" id="UP000501690">
    <property type="component" value="Linkage Group LG11"/>
</dbReference>
<dbReference type="InterPro" id="IPR007750">
    <property type="entry name" value="DUF674"/>
</dbReference>
<keyword evidence="2" id="KW-1185">Reference proteome</keyword>
<evidence type="ECO:0000313" key="1">
    <source>
        <dbReference type="EMBL" id="QCE15154.1"/>
    </source>
</evidence>
<sequence length="477" mass="53575">MATATTSEADVQVPLKLLVNKYTNKVIFAEANKDFVDILFSFLLLPLGTIARLVEKDSNIEPLTIGCLHSLYHSVQNLDNHCFCTQGFKQLLVQPRNIPEDYCNTLKLNIDDPESKEYFICSKSDPGYHRLAPFKTELNCSCGSPLTRVFLKHSFSGFVNDNATFVITDDLVVIPNSVSKLNLAVLQNSGIKDPSEVKEMTVNVTKEKILDLLKCSLISKSCLTYLLSEKKPILERSTFSLCSVEYDKNIEISLNLVIRKSDGKLLYAQGDNHFADMILSFLTFPLGGVIRILGGNCSLGCIDKLYKSIVDLEGNIYWMSEEVKKRLIDPSLVSYVTLINPIFPFFHPNHYKFCTDYVDFSSGDSTVNMSCVKNDRRYYPVTATVWYEQMFLYGFGYVKGPQTYLVTDDLVVAPFSTTSVLNLINCSKTPLSDLKEKNVVIGFKECINILKASLTSTSALTNGLDHFFTDDKGRIDM</sequence>
<dbReference type="AlphaFoldDB" id="A0A4D6NR67"/>
<reference evidence="1 2" key="1">
    <citation type="submission" date="2019-04" db="EMBL/GenBank/DDBJ databases">
        <title>An improved genome assembly and genetic linkage map for asparagus bean, Vigna unguiculata ssp. sesquipedialis.</title>
        <authorList>
            <person name="Xia Q."/>
            <person name="Zhang R."/>
            <person name="Dong Y."/>
        </authorList>
    </citation>
    <scope>NUCLEOTIDE SEQUENCE [LARGE SCALE GENOMIC DNA]</scope>
    <source>
        <tissue evidence="1">Leaf</tissue>
    </source>
</reference>
<gene>
    <name evidence="1" type="ORF">DEO72_LG11g2163</name>
</gene>
<dbReference type="PANTHER" id="PTHR33103:SF43">
    <property type="entry name" value="DUF674 FAMILY PROTEIN"/>
    <property type="match status" value="1"/>
</dbReference>
<dbReference type="PANTHER" id="PTHR33103">
    <property type="entry name" value="OS01G0153900 PROTEIN"/>
    <property type="match status" value="1"/>
</dbReference>
<evidence type="ECO:0000313" key="2">
    <source>
        <dbReference type="Proteomes" id="UP000501690"/>
    </source>
</evidence>
<organism evidence="1 2">
    <name type="scientific">Vigna unguiculata</name>
    <name type="common">Cowpea</name>
    <dbReference type="NCBI Taxonomy" id="3917"/>
    <lineage>
        <taxon>Eukaryota</taxon>
        <taxon>Viridiplantae</taxon>
        <taxon>Streptophyta</taxon>
        <taxon>Embryophyta</taxon>
        <taxon>Tracheophyta</taxon>
        <taxon>Spermatophyta</taxon>
        <taxon>Magnoliopsida</taxon>
        <taxon>eudicotyledons</taxon>
        <taxon>Gunneridae</taxon>
        <taxon>Pentapetalae</taxon>
        <taxon>rosids</taxon>
        <taxon>fabids</taxon>
        <taxon>Fabales</taxon>
        <taxon>Fabaceae</taxon>
        <taxon>Papilionoideae</taxon>
        <taxon>50 kb inversion clade</taxon>
        <taxon>NPAAA clade</taxon>
        <taxon>indigoferoid/millettioid clade</taxon>
        <taxon>Phaseoleae</taxon>
        <taxon>Vigna</taxon>
    </lineage>
</organism>
<protein>
    <recommendedName>
        <fullName evidence="3">DUF674 family protein</fullName>
    </recommendedName>
</protein>
<name>A0A4D6NR67_VIGUN</name>
<dbReference type="Pfam" id="PF05056">
    <property type="entry name" value="DUF674"/>
    <property type="match status" value="1"/>
</dbReference>
<evidence type="ECO:0008006" key="3">
    <source>
        <dbReference type="Google" id="ProtNLM"/>
    </source>
</evidence>
<dbReference type="EMBL" id="CP039355">
    <property type="protein sequence ID" value="QCE15154.1"/>
    <property type="molecule type" value="Genomic_DNA"/>
</dbReference>